<evidence type="ECO:0000313" key="2">
    <source>
        <dbReference type="Proteomes" id="UP001595824"/>
    </source>
</evidence>
<dbReference type="RefSeq" id="WP_381740878.1">
    <property type="nucleotide sequence ID" value="NZ_JBHSDP010000021.1"/>
</dbReference>
<name>A0ABV8THI2_9ACTN</name>
<keyword evidence="2" id="KW-1185">Reference proteome</keyword>
<organism evidence="1 2">
    <name type="scientific">Streptomyces andamanensis</name>
    <dbReference type="NCBI Taxonomy" id="1565035"/>
    <lineage>
        <taxon>Bacteria</taxon>
        <taxon>Bacillati</taxon>
        <taxon>Actinomycetota</taxon>
        <taxon>Actinomycetes</taxon>
        <taxon>Kitasatosporales</taxon>
        <taxon>Streptomycetaceae</taxon>
        <taxon>Streptomyces</taxon>
    </lineage>
</organism>
<sequence length="66" mass="7230">MTLSANAQLATITVWDTGEAELERADLASSQVHLNTGSSRQSRVSSVRFQDSCNGYDLQRNEQTAL</sequence>
<evidence type="ECO:0000313" key="1">
    <source>
        <dbReference type="EMBL" id="MFC4330105.1"/>
    </source>
</evidence>
<comment type="caution">
    <text evidence="1">The sequence shown here is derived from an EMBL/GenBank/DDBJ whole genome shotgun (WGS) entry which is preliminary data.</text>
</comment>
<protein>
    <submittedName>
        <fullName evidence="1">Uncharacterized protein</fullName>
    </submittedName>
</protein>
<gene>
    <name evidence="1" type="ORF">ACFPC0_20425</name>
</gene>
<dbReference type="EMBL" id="JBHSDP010000021">
    <property type="protein sequence ID" value="MFC4330105.1"/>
    <property type="molecule type" value="Genomic_DNA"/>
</dbReference>
<accession>A0ABV8THI2</accession>
<reference evidence="2" key="1">
    <citation type="journal article" date="2019" name="Int. J. Syst. Evol. Microbiol.">
        <title>The Global Catalogue of Microorganisms (GCM) 10K type strain sequencing project: providing services to taxonomists for standard genome sequencing and annotation.</title>
        <authorList>
            <consortium name="The Broad Institute Genomics Platform"/>
            <consortium name="The Broad Institute Genome Sequencing Center for Infectious Disease"/>
            <person name="Wu L."/>
            <person name="Ma J."/>
        </authorList>
    </citation>
    <scope>NUCLEOTIDE SEQUENCE [LARGE SCALE GENOMIC DNA]</scope>
    <source>
        <strain evidence="2">PCU 347</strain>
    </source>
</reference>
<dbReference type="Proteomes" id="UP001595824">
    <property type="component" value="Unassembled WGS sequence"/>
</dbReference>
<proteinExistence type="predicted"/>